<comment type="caution">
    <text evidence="7">The sequence shown here is derived from an EMBL/GenBank/DDBJ whole genome shotgun (WGS) entry which is preliminary data.</text>
</comment>
<accession>A0A8T1QH10</accession>
<evidence type="ECO:0000259" key="6">
    <source>
        <dbReference type="PROSITE" id="PS51999"/>
    </source>
</evidence>
<dbReference type="EMBL" id="CM031813">
    <property type="protein sequence ID" value="KAG6653571.1"/>
    <property type="molecule type" value="Genomic_DNA"/>
</dbReference>
<protein>
    <recommendedName>
        <fullName evidence="6">GRF-type domain-containing protein</fullName>
    </recommendedName>
</protein>
<evidence type="ECO:0000313" key="8">
    <source>
        <dbReference type="Proteomes" id="UP000811609"/>
    </source>
</evidence>
<dbReference type="Pfam" id="PF06839">
    <property type="entry name" value="Zn_ribbon_GRF"/>
    <property type="match status" value="1"/>
</dbReference>
<reference evidence="7" key="1">
    <citation type="submission" date="2020-12" db="EMBL/GenBank/DDBJ databases">
        <title>WGS assembly of Carya illinoinensis cv. Pawnee.</title>
        <authorList>
            <person name="Platts A."/>
            <person name="Shu S."/>
            <person name="Wright S."/>
            <person name="Barry K."/>
            <person name="Edger P."/>
            <person name="Pires J.C."/>
            <person name="Schmutz J."/>
        </authorList>
    </citation>
    <scope>NUCLEOTIDE SEQUENCE</scope>
    <source>
        <tissue evidence="7">Leaf</tissue>
    </source>
</reference>
<evidence type="ECO:0000256" key="2">
    <source>
        <dbReference type="ARBA" id="ARBA00022771"/>
    </source>
</evidence>
<feature type="transmembrane region" description="Helical" evidence="5">
    <location>
        <begin position="119"/>
        <end position="136"/>
    </location>
</feature>
<dbReference type="PANTHER" id="PTHR33248">
    <property type="entry name" value="ZINC ION-BINDING PROTEIN"/>
    <property type="match status" value="1"/>
</dbReference>
<keyword evidence="1" id="KW-0479">Metal-binding</keyword>
<keyword evidence="5" id="KW-1133">Transmembrane helix</keyword>
<feature type="domain" description="GRF-type" evidence="6">
    <location>
        <begin position="21"/>
        <end position="65"/>
    </location>
</feature>
<dbReference type="GO" id="GO:0008270">
    <property type="term" value="F:zinc ion binding"/>
    <property type="evidence" value="ECO:0007669"/>
    <property type="project" value="UniProtKB-KW"/>
</dbReference>
<keyword evidence="8" id="KW-1185">Reference proteome</keyword>
<proteinExistence type="predicted"/>
<sequence length="138" mass="16241">MSTATSSSSLGNRTLVNNPICTCGQPASLRTSTTMTNPGRSFFGCPKYNKQGLPHCNYFKWADISEEIEIERMKIEILRLRNEQELRRREEEILKRELEVHNDRLDIQKQRADIRHERTLLRIYCVILILILLYFVRS</sequence>
<dbReference type="PROSITE" id="PS51999">
    <property type="entry name" value="ZF_GRF"/>
    <property type="match status" value="1"/>
</dbReference>
<dbReference type="Proteomes" id="UP000811609">
    <property type="component" value="Chromosome 5"/>
</dbReference>
<evidence type="ECO:0000313" key="7">
    <source>
        <dbReference type="EMBL" id="KAG6653571.1"/>
    </source>
</evidence>
<dbReference type="AlphaFoldDB" id="A0A8T1QH10"/>
<gene>
    <name evidence="7" type="ORF">CIPAW_05G086500</name>
</gene>
<keyword evidence="2 4" id="KW-0863">Zinc-finger</keyword>
<evidence type="ECO:0000256" key="3">
    <source>
        <dbReference type="ARBA" id="ARBA00022833"/>
    </source>
</evidence>
<keyword evidence="3" id="KW-0862">Zinc</keyword>
<organism evidence="7 8">
    <name type="scientific">Carya illinoinensis</name>
    <name type="common">Pecan</name>
    <dbReference type="NCBI Taxonomy" id="32201"/>
    <lineage>
        <taxon>Eukaryota</taxon>
        <taxon>Viridiplantae</taxon>
        <taxon>Streptophyta</taxon>
        <taxon>Embryophyta</taxon>
        <taxon>Tracheophyta</taxon>
        <taxon>Spermatophyta</taxon>
        <taxon>Magnoliopsida</taxon>
        <taxon>eudicotyledons</taxon>
        <taxon>Gunneridae</taxon>
        <taxon>Pentapetalae</taxon>
        <taxon>rosids</taxon>
        <taxon>fabids</taxon>
        <taxon>Fagales</taxon>
        <taxon>Juglandaceae</taxon>
        <taxon>Carya</taxon>
    </lineage>
</organism>
<name>A0A8T1QH10_CARIL</name>
<keyword evidence="5" id="KW-0472">Membrane</keyword>
<dbReference type="InterPro" id="IPR010666">
    <property type="entry name" value="Znf_GRF"/>
</dbReference>
<evidence type="ECO:0000256" key="5">
    <source>
        <dbReference type="SAM" id="Phobius"/>
    </source>
</evidence>
<evidence type="ECO:0000256" key="4">
    <source>
        <dbReference type="PROSITE-ProRule" id="PRU01343"/>
    </source>
</evidence>
<keyword evidence="5" id="KW-0812">Transmembrane</keyword>
<evidence type="ECO:0000256" key="1">
    <source>
        <dbReference type="ARBA" id="ARBA00022723"/>
    </source>
</evidence>